<dbReference type="AlphaFoldDB" id="A0A835QEX1"/>
<dbReference type="PANTHER" id="PTHR31087">
    <property type="match status" value="1"/>
</dbReference>
<dbReference type="Pfam" id="PF04525">
    <property type="entry name" value="LOR"/>
    <property type="match status" value="1"/>
</dbReference>
<accession>A0A835QEX1</accession>
<reference evidence="2 3" key="1">
    <citation type="journal article" date="2020" name="Nat. Food">
        <title>A phased Vanilla planifolia genome enables genetic improvement of flavour and production.</title>
        <authorList>
            <person name="Hasing T."/>
            <person name="Tang H."/>
            <person name="Brym M."/>
            <person name="Khazi F."/>
            <person name="Huang T."/>
            <person name="Chambers A.H."/>
        </authorList>
    </citation>
    <scope>NUCLEOTIDE SEQUENCE [LARGE SCALE GENOMIC DNA]</scope>
    <source>
        <tissue evidence="2">Leaf</tissue>
    </source>
</reference>
<dbReference type="EMBL" id="JADCNL010000009">
    <property type="protein sequence ID" value="KAG0466497.1"/>
    <property type="molecule type" value="Genomic_DNA"/>
</dbReference>
<dbReference type="InterPro" id="IPR025659">
    <property type="entry name" value="Tubby-like_C"/>
</dbReference>
<proteinExistence type="inferred from homology"/>
<dbReference type="InterPro" id="IPR038595">
    <property type="entry name" value="LOR_sf"/>
</dbReference>
<protein>
    <submittedName>
        <fullName evidence="2">Uncharacterized protein</fullName>
    </submittedName>
</protein>
<dbReference type="OrthoDB" id="10255013at2759"/>
<dbReference type="PANTHER" id="PTHR31087:SF95">
    <property type="entry name" value="EXPRESSED PROTEIN"/>
    <property type="match status" value="1"/>
</dbReference>
<dbReference type="InterPro" id="IPR007612">
    <property type="entry name" value="LOR"/>
</dbReference>
<evidence type="ECO:0000256" key="1">
    <source>
        <dbReference type="ARBA" id="ARBA00005437"/>
    </source>
</evidence>
<evidence type="ECO:0000313" key="2">
    <source>
        <dbReference type="EMBL" id="KAG0466497.1"/>
    </source>
</evidence>
<keyword evidence="3" id="KW-1185">Reference proteome</keyword>
<comment type="similarity">
    <text evidence="1">Belongs to the LOR family.</text>
</comment>
<dbReference type="Proteomes" id="UP000636800">
    <property type="component" value="Unassembled WGS sequence"/>
</dbReference>
<sequence length="200" mass="22484">MPKIHPSETKNAKWQPTARKTTTAWTVWKKSSMSFAGTDGFSVYDRQGRLAFRVDNYSRKNKFLIGELLLTDSIGKPLLSLQPRVLSLRDRWRAYIEVEESTKFHLFDMRRPSFVQSGLEIAEVFMGRAGGGGADYIIKGCFKKRCCTVRGRDGEILATISPKKASPTVVLGEDVFELLLEPGVSTELLVSFIVAMDRIC</sequence>
<comment type="caution">
    <text evidence="2">The sequence shown here is derived from an EMBL/GenBank/DDBJ whole genome shotgun (WGS) entry which is preliminary data.</text>
</comment>
<evidence type="ECO:0000313" key="3">
    <source>
        <dbReference type="Proteomes" id="UP000636800"/>
    </source>
</evidence>
<dbReference type="SUPFAM" id="SSF54518">
    <property type="entry name" value="Tubby C-terminal domain-like"/>
    <property type="match status" value="1"/>
</dbReference>
<gene>
    <name evidence="2" type="ORF">HPP92_018077</name>
</gene>
<dbReference type="Gene3D" id="2.40.160.200">
    <property type="entry name" value="LURP1-related"/>
    <property type="match status" value="1"/>
</dbReference>
<organism evidence="2 3">
    <name type="scientific">Vanilla planifolia</name>
    <name type="common">Vanilla</name>
    <dbReference type="NCBI Taxonomy" id="51239"/>
    <lineage>
        <taxon>Eukaryota</taxon>
        <taxon>Viridiplantae</taxon>
        <taxon>Streptophyta</taxon>
        <taxon>Embryophyta</taxon>
        <taxon>Tracheophyta</taxon>
        <taxon>Spermatophyta</taxon>
        <taxon>Magnoliopsida</taxon>
        <taxon>Liliopsida</taxon>
        <taxon>Asparagales</taxon>
        <taxon>Orchidaceae</taxon>
        <taxon>Vanilloideae</taxon>
        <taxon>Vanilleae</taxon>
        <taxon>Vanilla</taxon>
    </lineage>
</organism>
<name>A0A835QEX1_VANPL</name>